<name>A0A8J8PDA7_9EURY</name>
<proteinExistence type="predicted"/>
<keyword evidence="2" id="KW-1185">Reference proteome</keyword>
<sequence>MKGSGTASLTEIDRFDGGVGWIAYPDETMQRASHALATEEGIWLIDPVDAPGLDDLIADVAADAGTDAVAGVVVCLDRHKRDAAAIARRHDTEVYIPRWMSGVASKLDAPVTRFAGELGDSGFESFVIRESSLPPWQEVGLYNPDTGTLVVPESVGTASYFLADDEVLGVHPMLRLMPPKTLERYDPERILVGHGAGVLSDAAAALDAALASSKSNAIELYGKTAKQFIMG</sequence>
<gene>
    <name evidence="1" type="ORF">EGH24_04330</name>
</gene>
<dbReference type="AlphaFoldDB" id="A0A8J8PDA7"/>
<accession>A0A8J8PDA7</accession>
<dbReference type="InterPro" id="IPR036866">
    <property type="entry name" value="RibonucZ/Hydroxyglut_hydro"/>
</dbReference>
<dbReference type="Gene3D" id="3.60.15.10">
    <property type="entry name" value="Ribonuclease Z/Hydroxyacylglutathione hydrolase-like"/>
    <property type="match status" value="1"/>
</dbReference>
<comment type="caution">
    <text evidence="1">The sequence shown here is derived from an EMBL/GenBank/DDBJ whole genome shotgun (WGS) entry which is preliminary data.</text>
</comment>
<protein>
    <submittedName>
        <fullName evidence="1">Uncharacterized protein</fullName>
    </submittedName>
</protein>
<evidence type="ECO:0000313" key="2">
    <source>
        <dbReference type="Proteomes" id="UP000705823"/>
    </source>
</evidence>
<organism evidence="1 2">
    <name type="scientific">Halonotius terrestris</name>
    <dbReference type="NCBI Taxonomy" id="2487750"/>
    <lineage>
        <taxon>Archaea</taxon>
        <taxon>Methanobacteriati</taxon>
        <taxon>Methanobacteriota</taxon>
        <taxon>Stenosarchaea group</taxon>
        <taxon>Halobacteria</taxon>
        <taxon>Halobacteriales</taxon>
        <taxon>Haloferacaceae</taxon>
        <taxon>Halonotius</taxon>
    </lineage>
</organism>
<dbReference type="SUPFAM" id="SSF56281">
    <property type="entry name" value="Metallo-hydrolase/oxidoreductase"/>
    <property type="match status" value="1"/>
</dbReference>
<dbReference type="EMBL" id="RKLU01000002">
    <property type="protein sequence ID" value="TQQ83112.1"/>
    <property type="molecule type" value="Genomic_DNA"/>
</dbReference>
<reference evidence="1" key="1">
    <citation type="submission" date="2019-02" db="EMBL/GenBank/DDBJ databases">
        <title>Halonotius sp. a new haloarchaeum isolated from saline soil.</title>
        <authorList>
            <person name="Duran-Viseras A."/>
            <person name="Sanchez-Porro C."/>
            <person name="Ventosa A."/>
        </authorList>
    </citation>
    <scope>NUCLEOTIDE SEQUENCE</scope>
    <source>
        <strain evidence="1">F15B</strain>
    </source>
</reference>
<evidence type="ECO:0000313" key="1">
    <source>
        <dbReference type="EMBL" id="TQQ83112.1"/>
    </source>
</evidence>
<dbReference type="Proteomes" id="UP000705823">
    <property type="component" value="Unassembled WGS sequence"/>
</dbReference>